<evidence type="ECO:0000256" key="5">
    <source>
        <dbReference type="ARBA" id="ARBA00022692"/>
    </source>
</evidence>
<feature type="transmembrane region" description="Helical" evidence="9">
    <location>
        <begin position="181"/>
        <end position="200"/>
    </location>
</feature>
<evidence type="ECO:0000313" key="11">
    <source>
        <dbReference type="Proteomes" id="UP001500540"/>
    </source>
</evidence>
<evidence type="ECO:0000256" key="6">
    <source>
        <dbReference type="ARBA" id="ARBA00022989"/>
    </source>
</evidence>
<reference evidence="11" key="1">
    <citation type="journal article" date="2019" name="Int. J. Syst. Evol. Microbiol.">
        <title>The Global Catalogue of Microorganisms (GCM) 10K type strain sequencing project: providing services to taxonomists for standard genome sequencing and annotation.</title>
        <authorList>
            <consortium name="The Broad Institute Genomics Platform"/>
            <consortium name="The Broad Institute Genome Sequencing Center for Infectious Disease"/>
            <person name="Wu L."/>
            <person name="Ma J."/>
        </authorList>
    </citation>
    <scope>NUCLEOTIDE SEQUENCE [LARGE SCALE GENOMIC DNA]</scope>
    <source>
        <strain evidence="11">JCM 16950</strain>
    </source>
</reference>
<dbReference type="InterPro" id="IPR023271">
    <property type="entry name" value="Aquaporin-like"/>
</dbReference>
<dbReference type="PROSITE" id="PS00221">
    <property type="entry name" value="MIP"/>
    <property type="match status" value="1"/>
</dbReference>
<feature type="transmembrane region" description="Helical" evidence="9">
    <location>
        <begin position="50"/>
        <end position="72"/>
    </location>
</feature>
<evidence type="ECO:0000256" key="8">
    <source>
        <dbReference type="RuleBase" id="RU000477"/>
    </source>
</evidence>
<keyword evidence="7 9" id="KW-0472">Membrane</keyword>
<evidence type="ECO:0000256" key="9">
    <source>
        <dbReference type="SAM" id="Phobius"/>
    </source>
</evidence>
<dbReference type="InterPro" id="IPR034294">
    <property type="entry name" value="Aquaporin_transptr"/>
</dbReference>
<gene>
    <name evidence="10" type="primary">aqpZ</name>
    <name evidence="10" type="ORF">GCM10022240_20730</name>
</gene>
<name>A0ABP7GL81_9MICO</name>
<accession>A0ABP7GL81</accession>
<evidence type="ECO:0000256" key="2">
    <source>
        <dbReference type="ARBA" id="ARBA00006175"/>
    </source>
</evidence>
<dbReference type="Gene3D" id="1.20.1080.10">
    <property type="entry name" value="Glycerol uptake facilitator protein"/>
    <property type="match status" value="1"/>
</dbReference>
<organism evidence="10 11">
    <name type="scientific">Microbacterium kribbense</name>
    <dbReference type="NCBI Taxonomy" id="433645"/>
    <lineage>
        <taxon>Bacteria</taxon>
        <taxon>Bacillati</taxon>
        <taxon>Actinomycetota</taxon>
        <taxon>Actinomycetes</taxon>
        <taxon>Micrococcales</taxon>
        <taxon>Microbacteriaceae</taxon>
        <taxon>Microbacterium</taxon>
    </lineage>
</organism>
<dbReference type="EMBL" id="BAABAF010000007">
    <property type="protein sequence ID" value="GAA3768163.1"/>
    <property type="molecule type" value="Genomic_DNA"/>
</dbReference>
<keyword evidence="3 8" id="KW-0813">Transport</keyword>
<comment type="caution">
    <text evidence="10">The sequence shown here is derived from an EMBL/GenBank/DDBJ whole genome shotgun (WGS) entry which is preliminary data.</text>
</comment>
<feature type="transmembrane region" description="Helical" evidence="9">
    <location>
        <begin position="78"/>
        <end position="95"/>
    </location>
</feature>
<dbReference type="NCBIfam" id="NF003838">
    <property type="entry name" value="PRK05420.1"/>
    <property type="match status" value="1"/>
</dbReference>
<keyword evidence="5 8" id="KW-0812">Transmembrane</keyword>
<keyword evidence="4" id="KW-1003">Cell membrane</keyword>
<evidence type="ECO:0000256" key="3">
    <source>
        <dbReference type="ARBA" id="ARBA00022448"/>
    </source>
</evidence>
<proteinExistence type="inferred from homology"/>
<feature type="transmembrane region" description="Helical" evidence="9">
    <location>
        <begin position="102"/>
        <end position="123"/>
    </location>
</feature>
<dbReference type="Proteomes" id="UP001500540">
    <property type="component" value="Unassembled WGS sequence"/>
</dbReference>
<dbReference type="PRINTS" id="PR00783">
    <property type="entry name" value="MINTRINSICP"/>
</dbReference>
<dbReference type="PANTHER" id="PTHR19139:SF199">
    <property type="entry name" value="MIP17260P"/>
    <property type="match status" value="1"/>
</dbReference>
<keyword evidence="6 9" id="KW-1133">Transmembrane helix</keyword>
<evidence type="ECO:0000256" key="1">
    <source>
        <dbReference type="ARBA" id="ARBA00004651"/>
    </source>
</evidence>
<protein>
    <submittedName>
        <fullName evidence="10">Aquaporin Z</fullName>
    </submittedName>
</protein>
<dbReference type="SUPFAM" id="SSF81338">
    <property type="entry name" value="Aquaporin-like"/>
    <property type="match status" value="1"/>
</dbReference>
<dbReference type="InterPro" id="IPR022357">
    <property type="entry name" value="MIP_CS"/>
</dbReference>
<sequence length="256" mass="25820">MSDSAPLAAPPLVTRMIAEGLGMLVLVFGGVGTALYASDFAVGGLGTPQGVGHLGIALAFGLTVVVGMYAWGPISGGHFNPAITLGMAIAGRFAWKDVIGYIVAQIVGGLVGSTLLVLVGLFGPEGWLSKAQSAGFASNGFGDHSPGGWGIGAAICIEIILTAVFVLVVTGSTSRRAPMGFAPLAVGLTLTLIHLISIPIDNTSVNPARSIAAAIYGGLGPLSQLWVFIVFPLVGGAIAGILHRALLAPTMDRLPA</sequence>
<comment type="similarity">
    <text evidence="2 8">Belongs to the MIP/aquaporin (TC 1.A.8) family.</text>
</comment>
<dbReference type="Pfam" id="PF00230">
    <property type="entry name" value="MIP"/>
    <property type="match status" value="1"/>
</dbReference>
<comment type="subcellular location">
    <subcellularLocation>
        <location evidence="1">Cell membrane</location>
        <topology evidence="1">Multi-pass membrane protein</topology>
    </subcellularLocation>
</comment>
<feature type="transmembrane region" description="Helical" evidence="9">
    <location>
        <begin position="20"/>
        <end position="38"/>
    </location>
</feature>
<evidence type="ECO:0000256" key="7">
    <source>
        <dbReference type="ARBA" id="ARBA00023136"/>
    </source>
</evidence>
<dbReference type="PANTHER" id="PTHR19139">
    <property type="entry name" value="AQUAPORIN TRANSPORTER"/>
    <property type="match status" value="1"/>
</dbReference>
<feature type="transmembrane region" description="Helical" evidence="9">
    <location>
        <begin position="225"/>
        <end position="247"/>
    </location>
</feature>
<dbReference type="InterPro" id="IPR000425">
    <property type="entry name" value="MIP"/>
</dbReference>
<evidence type="ECO:0000256" key="4">
    <source>
        <dbReference type="ARBA" id="ARBA00022475"/>
    </source>
</evidence>
<keyword evidence="11" id="KW-1185">Reference proteome</keyword>
<dbReference type="RefSeq" id="WP_344783273.1">
    <property type="nucleotide sequence ID" value="NZ_BAABAF010000007.1"/>
</dbReference>
<evidence type="ECO:0000313" key="10">
    <source>
        <dbReference type="EMBL" id="GAA3768163.1"/>
    </source>
</evidence>
<feature type="transmembrane region" description="Helical" evidence="9">
    <location>
        <begin position="149"/>
        <end position="169"/>
    </location>
</feature>